<dbReference type="EMBL" id="QHKM01000010">
    <property type="protein sequence ID" value="RAK63190.1"/>
    <property type="molecule type" value="Genomic_DNA"/>
</dbReference>
<dbReference type="Proteomes" id="UP000248553">
    <property type="component" value="Unassembled WGS sequence"/>
</dbReference>
<evidence type="ECO:0008006" key="3">
    <source>
        <dbReference type="Google" id="ProtNLM"/>
    </source>
</evidence>
<keyword evidence="2" id="KW-1185">Reference proteome</keyword>
<accession>A0A328B712</accession>
<reference evidence="2" key="1">
    <citation type="submission" date="2018-05" db="EMBL/GenBank/DDBJ databases">
        <authorList>
            <person name="Nie L."/>
        </authorList>
    </citation>
    <scope>NUCLEOTIDE SEQUENCE [LARGE SCALE GENOMIC DNA]</scope>
    <source>
        <strain evidence="2">NL</strain>
    </source>
</reference>
<dbReference type="OrthoDB" id="884362at2"/>
<name>A0A328B712_9BACT</name>
<sequence length="138" mass="15910">MEAVDQDYLRLSYRPDLHLLFLRWARPVSSDEHRAGYAAALALATEKQCSHWLVDLRTRGLAAPEDFRWVLRTFRPQLRGVLPAPRRLAYLVTPYQAETIDARLAAEEFGLPEEVRRGADVRVFIEELPAQHWLQSGT</sequence>
<proteinExistence type="predicted"/>
<dbReference type="AlphaFoldDB" id="A0A328B712"/>
<gene>
    <name evidence="1" type="ORF">DLM85_21630</name>
</gene>
<evidence type="ECO:0000313" key="2">
    <source>
        <dbReference type="Proteomes" id="UP000248553"/>
    </source>
</evidence>
<organism evidence="1 2">
    <name type="scientific">Hymenobacter edaphi</name>
    <dbReference type="NCBI Taxonomy" id="2211146"/>
    <lineage>
        <taxon>Bacteria</taxon>
        <taxon>Pseudomonadati</taxon>
        <taxon>Bacteroidota</taxon>
        <taxon>Cytophagia</taxon>
        <taxon>Cytophagales</taxon>
        <taxon>Hymenobacteraceae</taxon>
        <taxon>Hymenobacter</taxon>
    </lineage>
</organism>
<protein>
    <recommendedName>
        <fullName evidence="3">STAS/SEC14 domain-containing protein</fullName>
    </recommendedName>
</protein>
<evidence type="ECO:0000313" key="1">
    <source>
        <dbReference type="EMBL" id="RAK63190.1"/>
    </source>
</evidence>
<dbReference type="RefSeq" id="WP_111480267.1">
    <property type="nucleotide sequence ID" value="NZ_QHKM01000010.1"/>
</dbReference>
<comment type="caution">
    <text evidence="1">The sequence shown here is derived from an EMBL/GenBank/DDBJ whole genome shotgun (WGS) entry which is preliminary data.</text>
</comment>